<dbReference type="EMBL" id="JAKMUU010000007">
    <property type="protein sequence ID" value="MCZ9307887.1"/>
    <property type="molecule type" value="Genomic_DNA"/>
</dbReference>
<evidence type="ECO:0000313" key="3">
    <source>
        <dbReference type="EMBL" id="MDV2424634.1"/>
    </source>
</evidence>
<proteinExistence type="predicted"/>
<comment type="caution">
    <text evidence="2">The sequence shown here is derived from an EMBL/GenBank/DDBJ whole genome shotgun (WGS) entry which is preliminary data.</text>
</comment>
<reference evidence="2" key="1">
    <citation type="submission" date="2022-02" db="EMBL/GenBank/DDBJ databases">
        <title>Corynebacterium sp. from urogenital microbiome.</title>
        <authorList>
            <person name="Cappelli E.A."/>
            <person name="Ribeiro T.G."/>
            <person name="Peixe L."/>
        </authorList>
    </citation>
    <scope>NUCLEOTIDE SEQUENCE</scope>
    <source>
        <strain evidence="2">C8Ua_181</strain>
    </source>
</reference>
<name>A0A9X3MBJ4_9CORY</name>
<evidence type="ECO:0000313" key="2">
    <source>
        <dbReference type="EMBL" id="MCZ9307887.1"/>
    </source>
</evidence>
<dbReference type="PANTHER" id="PTHR40254:SF1">
    <property type="entry name" value="BLR0577 PROTEIN"/>
    <property type="match status" value="1"/>
</dbReference>
<dbReference type="SUPFAM" id="SSF51905">
    <property type="entry name" value="FAD/NAD(P)-binding domain"/>
    <property type="match status" value="1"/>
</dbReference>
<evidence type="ECO:0000259" key="1">
    <source>
        <dbReference type="Pfam" id="PF13454"/>
    </source>
</evidence>
<dbReference type="EMBL" id="JAVBID010000012">
    <property type="protein sequence ID" value="MDV2424634.1"/>
    <property type="molecule type" value="Genomic_DNA"/>
</dbReference>
<dbReference type="Proteomes" id="UP001185631">
    <property type="component" value="Unassembled WGS sequence"/>
</dbReference>
<accession>A0A9X3MBJ4</accession>
<dbReference type="InterPro" id="IPR038732">
    <property type="entry name" value="HpyO/CreE_NAD-binding"/>
</dbReference>
<dbReference type="Proteomes" id="UP001146430">
    <property type="component" value="Unassembled WGS sequence"/>
</dbReference>
<dbReference type="PANTHER" id="PTHR40254">
    <property type="entry name" value="BLR0577 PROTEIN"/>
    <property type="match status" value="1"/>
</dbReference>
<reference evidence="3 5" key="2">
    <citation type="submission" date="2023-08" db="EMBL/GenBank/DDBJ databases">
        <title>Genomic characterization of the C. tuberculostearicum species complex, a ubiquitous member of the human skin microbiome.</title>
        <authorList>
            <person name="Ahmed N."/>
            <person name="Deming C."/>
            <person name="Conlan S."/>
            <person name="Segre J."/>
        </authorList>
    </citation>
    <scope>NUCLEOTIDE SEQUENCE [LARGE SCALE GENOMIC DNA]</scope>
    <source>
        <strain evidence="3 5">CTNIH19</strain>
    </source>
</reference>
<dbReference type="AlphaFoldDB" id="A0A9X3MBJ4"/>
<dbReference type="PRINTS" id="PR00419">
    <property type="entry name" value="ADXRDTASE"/>
</dbReference>
<protein>
    <submittedName>
        <fullName evidence="2">FAD/NAD(P)-binding protein</fullName>
    </submittedName>
</protein>
<gene>
    <name evidence="2" type="ORF">L8V01_10425</name>
    <name evidence="3" type="ORF">RAE13_09470</name>
</gene>
<dbReference type="InterPro" id="IPR052189">
    <property type="entry name" value="L-asp_N-monooxygenase_NS-form"/>
</dbReference>
<organism evidence="2 4">
    <name type="scientific">Corynebacterium curieae</name>
    <dbReference type="NCBI Taxonomy" id="2913500"/>
    <lineage>
        <taxon>Bacteria</taxon>
        <taxon>Bacillati</taxon>
        <taxon>Actinomycetota</taxon>
        <taxon>Actinomycetes</taxon>
        <taxon>Mycobacteriales</taxon>
        <taxon>Corynebacteriaceae</taxon>
        <taxon>Corynebacterium</taxon>
    </lineage>
</organism>
<evidence type="ECO:0000313" key="4">
    <source>
        <dbReference type="Proteomes" id="UP001146430"/>
    </source>
</evidence>
<evidence type="ECO:0000313" key="5">
    <source>
        <dbReference type="Proteomes" id="UP001185631"/>
    </source>
</evidence>
<dbReference type="Pfam" id="PF13454">
    <property type="entry name" value="NAD_binding_9"/>
    <property type="match status" value="1"/>
</dbReference>
<sequence>MTSLRHPRRVAIIGGGPRGLWAVEELIERARIPLDVTVFDPYPAGAGAVYRPQQPPQWRLNVNCAIVTTAHDNFNSWRARRGEDTADAFPPRAQVGQFLADTWSAALNRAPASVRVRHLPHRVSEVRADGDGFMVDSAPFDEVLVCTGHDHLHSGALIHKPSRVPVTGLYFGADLPSAPRRIGVRGAALSFIDVCLLYGDTAETIYPVSRSGRFLEVKPAPDTPLPEVPERWRQACARVSTAADLREILIAAAGEFGEFPTADLAAVIDGQDFTCDAVAELEASLRAAEGTGPLTPAAAVGAAFRGVFQECVDWHKAHGPMPGFRELSRTLERVAFGPPPVTARRLLELIHAGVVNTQFLRAPEQIDTWREEGGVDVLIDATVAPQAIPSPFHDVPGVVEIGRMNELSLPGHDSLNRSVHDDIPRWAEKVGNP</sequence>
<dbReference type="Gene3D" id="3.50.50.60">
    <property type="entry name" value="FAD/NAD(P)-binding domain"/>
    <property type="match status" value="1"/>
</dbReference>
<dbReference type="InterPro" id="IPR036188">
    <property type="entry name" value="FAD/NAD-bd_sf"/>
</dbReference>
<dbReference type="RefSeq" id="WP_269946989.1">
    <property type="nucleotide sequence ID" value="NZ_JAKMUU010000007.1"/>
</dbReference>
<keyword evidence="5" id="KW-1185">Reference proteome</keyword>
<feature type="domain" description="FAD-dependent urate hydroxylase HpyO/Asp monooxygenase CreE-like FAD/NAD(P)-binding" evidence="1">
    <location>
        <begin position="11"/>
        <end position="149"/>
    </location>
</feature>